<evidence type="ECO:0000313" key="3">
    <source>
        <dbReference type="EMBL" id="KAJ5089236.1"/>
    </source>
</evidence>
<dbReference type="PANTHER" id="PTHR43364">
    <property type="entry name" value="NADH-SPECIFIC METHYLGLYOXAL REDUCTASE-RELATED"/>
    <property type="match status" value="1"/>
</dbReference>
<dbReference type="OrthoDB" id="48988at2759"/>
<accession>A0A9W9K1I4</accession>
<protein>
    <recommendedName>
        <fullName evidence="5">NADP-dependent oxidoreductase domain-containing protein</fullName>
    </recommendedName>
</protein>
<name>A0A9W9K1I4_9EURO</name>
<organism evidence="3 4">
    <name type="scientific">Penicillium argentinense</name>
    <dbReference type="NCBI Taxonomy" id="1131581"/>
    <lineage>
        <taxon>Eukaryota</taxon>
        <taxon>Fungi</taxon>
        <taxon>Dikarya</taxon>
        <taxon>Ascomycota</taxon>
        <taxon>Pezizomycotina</taxon>
        <taxon>Eurotiomycetes</taxon>
        <taxon>Eurotiomycetidae</taxon>
        <taxon>Eurotiales</taxon>
        <taxon>Aspergillaceae</taxon>
        <taxon>Penicillium</taxon>
    </lineage>
</organism>
<dbReference type="GeneID" id="81359391"/>
<gene>
    <name evidence="3" type="ORF">N7532_007920</name>
</gene>
<keyword evidence="4" id="KW-1185">Reference proteome</keyword>
<dbReference type="RefSeq" id="XP_056471218.1">
    <property type="nucleotide sequence ID" value="XM_056620412.1"/>
</dbReference>
<evidence type="ECO:0008006" key="5">
    <source>
        <dbReference type="Google" id="ProtNLM"/>
    </source>
</evidence>
<dbReference type="SUPFAM" id="SSF51430">
    <property type="entry name" value="NAD(P)-linked oxidoreductase"/>
    <property type="match status" value="1"/>
</dbReference>
<comment type="similarity">
    <text evidence="2">Belongs to the aldo/keto reductase family. Aldo/keto reductase 2 subfamily.</text>
</comment>
<dbReference type="Gene3D" id="3.20.20.100">
    <property type="entry name" value="NADP-dependent oxidoreductase domain"/>
    <property type="match status" value="1"/>
</dbReference>
<evidence type="ECO:0000313" key="4">
    <source>
        <dbReference type="Proteomes" id="UP001149074"/>
    </source>
</evidence>
<dbReference type="EMBL" id="JAPQKI010000009">
    <property type="protein sequence ID" value="KAJ5089236.1"/>
    <property type="molecule type" value="Genomic_DNA"/>
</dbReference>
<proteinExistence type="inferred from homology"/>
<dbReference type="InterPro" id="IPR050523">
    <property type="entry name" value="AKR_Detox_Biosynth"/>
</dbReference>
<dbReference type="InterPro" id="IPR036812">
    <property type="entry name" value="NAD(P)_OxRdtase_dom_sf"/>
</dbReference>
<dbReference type="AlphaFoldDB" id="A0A9W9K1I4"/>
<comment type="caution">
    <text evidence="3">The sequence shown here is derived from an EMBL/GenBank/DDBJ whole genome shotgun (WGS) entry which is preliminary data.</text>
</comment>
<keyword evidence="1" id="KW-0560">Oxidoreductase</keyword>
<dbReference type="PANTHER" id="PTHR43364:SF4">
    <property type="entry name" value="NAD(P)-LINKED OXIDOREDUCTASE SUPERFAMILY PROTEIN"/>
    <property type="match status" value="1"/>
</dbReference>
<evidence type="ECO:0000256" key="1">
    <source>
        <dbReference type="ARBA" id="ARBA00023002"/>
    </source>
</evidence>
<dbReference type="GO" id="GO:0016491">
    <property type="term" value="F:oxidoreductase activity"/>
    <property type="evidence" value="ECO:0007669"/>
    <property type="project" value="UniProtKB-KW"/>
</dbReference>
<evidence type="ECO:0000256" key="2">
    <source>
        <dbReference type="ARBA" id="ARBA00038157"/>
    </source>
</evidence>
<sequence>MPRPNTLFGGCLIGTSFTTPAQVQELLDQVKSFGIDRIDTAARYSPTNPGFSERLLGEFGLSNFSPELVAEFIAVCQEKDYIKSSVYQDLYNLLSRESEQTPLAGGFLTGRATRGDTEGTRYAPDDQITATLSPMYDKPAMHTAMSDLLDTIGPLEISGAEAYLRWLHYHSSLGAEDCVVLGASKIIQIVQNMTDVAKGPLPEVVVQKIDSLYAKLH</sequence>
<reference evidence="3" key="1">
    <citation type="submission" date="2022-11" db="EMBL/GenBank/DDBJ databases">
        <authorList>
            <person name="Petersen C."/>
        </authorList>
    </citation>
    <scope>NUCLEOTIDE SEQUENCE</scope>
    <source>
        <strain evidence="3">IBT 30761</strain>
    </source>
</reference>
<reference evidence="3" key="2">
    <citation type="journal article" date="2023" name="IMA Fungus">
        <title>Comparative genomic study of the Penicillium genus elucidates a diverse pangenome and 15 lateral gene transfer events.</title>
        <authorList>
            <person name="Petersen C."/>
            <person name="Sorensen T."/>
            <person name="Nielsen M.R."/>
            <person name="Sondergaard T.E."/>
            <person name="Sorensen J.L."/>
            <person name="Fitzpatrick D.A."/>
            <person name="Frisvad J.C."/>
            <person name="Nielsen K.L."/>
        </authorList>
    </citation>
    <scope>NUCLEOTIDE SEQUENCE</scope>
    <source>
        <strain evidence="3">IBT 30761</strain>
    </source>
</reference>
<dbReference type="Proteomes" id="UP001149074">
    <property type="component" value="Unassembled WGS sequence"/>
</dbReference>